<protein>
    <submittedName>
        <fullName evidence="1">Uncharacterized protein</fullName>
    </submittedName>
</protein>
<gene>
    <name evidence="1" type="ORF">Hamer_G004480</name>
</gene>
<name>A0A8J5JYE2_HOMAM</name>
<dbReference type="EMBL" id="JAHLQT010026473">
    <property type="protein sequence ID" value="KAG7163348.1"/>
    <property type="molecule type" value="Genomic_DNA"/>
</dbReference>
<reference evidence="1" key="1">
    <citation type="journal article" date="2021" name="Sci. Adv.">
        <title>The American lobster genome reveals insights on longevity, neural, and immune adaptations.</title>
        <authorList>
            <person name="Polinski J.M."/>
            <person name="Zimin A.V."/>
            <person name="Clark K.F."/>
            <person name="Kohn A.B."/>
            <person name="Sadowski N."/>
            <person name="Timp W."/>
            <person name="Ptitsyn A."/>
            <person name="Khanna P."/>
            <person name="Romanova D.Y."/>
            <person name="Williams P."/>
            <person name="Greenwood S.J."/>
            <person name="Moroz L.L."/>
            <person name="Walt D.R."/>
            <person name="Bodnar A.G."/>
        </authorList>
    </citation>
    <scope>NUCLEOTIDE SEQUENCE</scope>
    <source>
        <strain evidence="1">GMGI-L3</strain>
    </source>
</reference>
<accession>A0A8J5JYE2</accession>
<comment type="caution">
    <text evidence="1">The sequence shown here is derived from an EMBL/GenBank/DDBJ whole genome shotgun (WGS) entry which is preliminary data.</text>
</comment>
<organism evidence="1 2">
    <name type="scientific">Homarus americanus</name>
    <name type="common">American lobster</name>
    <dbReference type="NCBI Taxonomy" id="6706"/>
    <lineage>
        <taxon>Eukaryota</taxon>
        <taxon>Metazoa</taxon>
        <taxon>Ecdysozoa</taxon>
        <taxon>Arthropoda</taxon>
        <taxon>Crustacea</taxon>
        <taxon>Multicrustacea</taxon>
        <taxon>Malacostraca</taxon>
        <taxon>Eumalacostraca</taxon>
        <taxon>Eucarida</taxon>
        <taxon>Decapoda</taxon>
        <taxon>Pleocyemata</taxon>
        <taxon>Astacidea</taxon>
        <taxon>Nephropoidea</taxon>
        <taxon>Nephropidae</taxon>
        <taxon>Homarus</taxon>
    </lineage>
</organism>
<proteinExistence type="predicted"/>
<evidence type="ECO:0000313" key="1">
    <source>
        <dbReference type="EMBL" id="KAG7163348.1"/>
    </source>
</evidence>
<dbReference type="Proteomes" id="UP000747542">
    <property type="component" value="Unassembled WGS sequence"/>
</dbReference>
<sequence length="112" mass="13253">MRGRSARHDTQLLTDRRIPLLSVPSRAPPRLQPSTSTITTPRTEDLVLVWRLLLLTCLELVSRAFCEVVFSVIKENDSQTERMKLKQRVETDCRMCSRLLPGVWWWWSWWLT</sequence>
<dbReference type="AlphaFoldDB" id="A0A8J5JYE2"/>
<evidence type="ECO:0000313" key="2">
    <source>
        <dbReference type="Proteomes" id="UP000747542"/>
    </source>
</evidence>
<keyword evidence="2" id="KW-1185">Reference proteome</keyword>